<evidence type="ECO:0000313" key="4">
    <source>
        <dbReference type="Proteomes" id="UP000663856"/>
    </source>
</evidence>
<dbReference type="AlphaFoldDB" id="A0A816YQF8"/>
<dbReference type="GO" id="GO:0032589">
    <property type="term" value="C:neuron projection membrane"/>
    <property type="evidence" value="ECO:0007669"/>
    <property type="project" value="TreeGrafter"/>
</dbReference>
<evidence type="ECO:0000259" key="2">
    <source>
        <dbReference type="PROSITE" id="PS50835"/>
    </source>
</evidence>
<dbReference type="SUPFAM" id="SSF48726">
    <property type="entry name" value="Immunoglobulin"/>
    <property type="match status" value="2"/>
</dbReference>
<dbReference type="InterPro" id="IPR013783">
    <property type="entry name" value="Ig-like_fold"/>
</dbReference>
<dbReference type="Pfam" id="PF13895">
    <property type="entry name" value="Ig_2"/>
    <property type="match status" value="1"/>
</dbReference>
<keyword evidence="1" id="KW-0732">Signal</keyword>
<feature type="domain" description="Ig-like" evidence="2">
    <location>
        <begin position="136"/>
        <end position="218"/>
    </location>
</feature>
<name>A0A816YQF8_9BILA</name>
<dbReference type="InterPro" id="IPR037448">
    <property type="entry name" value="Zig-8"/>
</dbReference>
<dbReference type="PROSITE" id="PS50835">
    <property type="entry name" value="IG_LIKE"/>
    <property type="match status" value="2"/>
</dbReference>
<feature type="signal peptide" evidence="1">
    <location>
        <begin position="1"/>
        <end position="16"/>
    </location>
</feature>
<gene>
    <name evidence="3" type="ORF">WKI299_LOCUS32726</name>
</gene>
<accession>A0A816YQF8</accession>
<feature type="chain" id="PRO_5032821955" description="Ig-like domain-containing protein" evidence="1">
    <location>
        <begin position="17"/>
        <end position="283"/>
    </location>
</feature>
<sequence>MLLLKVLLISISTVNTLCSMYYLSNFHNDYPDAHVVHANCGDTVSLSCPEDSNTDHVSVSSTMPAMWFRLYENAYPQPLILGDRQLIDDQRFMLRTLNNDRHLEIIGARIDDQGYYICKRGNTIRSSYNLTITTNTCISITPNSLNVNINELIHLVCHIRSTDAFNEQNIRVQWTRNDYPILNIAECFSNYSSTDGTLYEILIIRKARKTDTGIYTCRYGDILTATSHVIIHQYPVGSKSRRLISQISGNSSSLKPCFLRTMHNFIKAKSYHKILRKAIGNLT</sequence>
<comment type="caution">
    <text evidence="3">The sequence shown here is derived from an EMBL/GenBank/DDBJ whole genome shotgun (WGS) entry which is preliminary data.</text>
</comment>
<organism evidence="3 4">
    <name type="scientific">Rotaria magnacalcarata</name>
    <dbReference type="NCBI Taxonomy" id="392030"/>
    <lineage>
        <taxon>Eukaryota</taxon>
        <taxon>Metazoa</taxon>
        <taxon>Spiralia</taxon>
        <taxon>Gnathifera</taxon>
        <taxon>Rotifera</taxon>
        <taxon>Eurotatoria</taxon>
        <taxon>Bdelloidea</taxon>
        <taxon>Philodinida</taxon>
        <taxon>Philodinidae</taxon>
        <taxon>Rotaria</taxon>
    </lineage>
</organism>
<dbReference type="EMBL" id="CAJNRF010015141">
    <property type="protein sequence ID" value="CAF2166940.1"/>
    <property type="molecule type" value="Genomic_DNA"/>
</dbReference>
<dbReference type="Gene3D" id="2.60.40.10">
    <property type="entry name" value="Immunoglobulins"/>
    <property type="match status" value="2"/>
</dbReference>
<evidence type="ECO:0000313" key="3">
    <source>
        <dbReference type="EMBL" id="CAF2166940.1"/>
    </source>
</evidence>
<evidence type="ECO:0000256" key="1">
    <source>
        <dbReference type="SAM" id="SignalP"/>
    </source>
</evidence>
<dbReference type="Proteomes" id="UP000663856">
    <property type="component" value="Unassembled WGS sequence"/>
</dbReference>
<dbReference type="PANTHER" id="PTHR23279:SF36">
    <property type="entry name" value="DEFECTIVE PROBOSCIS EXTENSION RESPONSE 9, ISOFORM A"/>
    <property type="match status" value="1"/>
</dbReference>
<dbReference type="PANTHER" id="PTHR23279">
    <property type="entry name" value="DEFECTIVE PROBOSCIS EXTENSION RESPONSE DPR -RELATED"/>
    <property type="match status" value="1"/>
</dbReference>
<protein>
    <recommendedName>
        <fullName evidence="2">Ig-like domain-containing protein</fullName>
    </recommendedName>
</protein>
<dbReference type="InterPro" id="IPR003599">
    <property type="entry name" value="Ig_sub"/>
</dbReference>
<dbReference type="SMART" id="SM00409">
    <property type="entry name" value="IG"/>
    <property type="match status" value="2"/>
</dbReference>
<reference evidence="3" key="1">
    <citation type="submission" date="2021-02" db="EMBL/GenBank/DDBJ databases">
        <authorList>
            <person name="Nowell W R."/>
        </authorList>
    </citation>
    <scope>NUCLEOTIDE SEQUENCE</scope>
</reference>
<dbReference type="InterPro" id="IPR036179">
    <property type="entry name" value="Ig-like_dom_sf"/>
</dbReference>
<dbReference type="GO" id="GO:0050808">
    <property type="term" value="P:synapse organization"/>
    <property type="evidence" value="ECO:0007669"/>
    <property type="project" value="TreeGrafter"/>
</dbReference>
<dbReference type="CDD" id="cd00096">
    <property type="entry name" value="Ig"/>
    <property type="match status" value="1"/>
</dbReference>
<proteinExistence type="predicted"/>
<feature type="domain" description="Ig-like" evidence="2">
    <location>
        <begin position="31"/>
        <end position="131"/>
    </location>
</feature>
<dbReference type="InterPro" id="IPR007110">
    <property type="entry name" value="Ig-like_dom"/>
</dbReference>